<dbReference type="Gene3D" id="3.20.20.190">
    <property type="entry name" value="Phosphatidylinositol (PI) phosphodiesterase"/>
    <property type="match status" value="1"/>
</dbReference>
<comment type="caution">
    <text evidence="3">The sequence shown here is derived from an EMBL/GenBank/DDBJ whole genome shotgun (WGS) entry which is preliminary data.</text>
</comment>
<dbReference type="Pfam" id="PF03009">
    <property type="entry name" value="GDPD"/>
    <property type="match status" value="1"/>
</dbReference>
<evidence type="ECO:0000256" key="1">
    <source>
        <dbReference type="SAM" id="MobiDB-lite"/>
    </source>
</evidence>
<dbReference type="PANTHER" id="PTHR43805:SF1">
    <property type="entry name" value="GP-PDE DOMAIN-CONTAINING PROTEIN"/>
    <property type="match status" value="1"/>
</dbReference>
<dbReference type="EMBL" id="JASBNA010000001">
    <property type="protein sequence ID" value="KAK7696245.1"/>
    <property type="molecule type" value="Genomic_DNA"/>
</dbReference>
<feature type="region of interest" description="Disordered" evidence="1">
    <location>
        <begin position="290"/>
        <end position="312"/>
    </location>
</feature>
<organism evidence="3 4">
    <name type="scientific">Cerrena zonata</name>
    <dbReference type="NCBI Taxonomy" id="2478898"/>
    <lineage>
        <taxon>Eukaryota</taxon>
        <taxon>Fungi</taxon>
        <taxon>Dikarya</taxon>
        <taxon>Basidiomycota</taxon>
        <taxon>Agaricomycotina</taxon>
        <taxon>Agaricomycetes</taxon>
        <taxon>Polyporales</taxon>
        <taxon>Cerrenaceae</taxon>
        <taxon>Cerrena</taxon>
    </lineage>
</organism>
<dbReference type="GO" id="GO:0006629">
    <property type="term" value="P:lipid metabolic process"/>
    <property type="evidence" value="ECO:0007669"/>
    <property type="project" value="InterPro"/>
</dbReference>
<feature type="domain" description="GP-PDE" evidence="2">
    <location>
        <begin position="8"/>
        <end position="235"/>
    </location>
</feature>
<evidence type="ECO:0000313" key="3">
    <source>
        <dbReference type="EMBL" id="KAK7696245.1"/>
    </source>
</evidence>
<protein>
    <recommendedName>
        <fullName evidence="2">GP-PDE domain-containing protein</fullName>
    </recommendedName>
</protein>
<dbReference type="PANTHER" id="PTHR43805">
    <property type="entry name" value="GLYCEROPHOSPHORYL DIESTER PHOSPHODIESTERASE"/>
    <property type="match status" value="1"/>
</dbReference>
<dbReference type="AlphaFoldDB" id="A0AAW0GY42"/>
<keyword evidence="4" id="KW-1185">Reference proteome</keyword>
<evidence type="ECO:0000313" key="4">
    <source>
        <dbReference type="Proteomes" id="UP001385951"/>
    </source>
</evidence>
<dbReference type="Proteomes" id="UP001385951">
    <property type="component" value="Unassembled WGS sequence"/>
</dbReference>
<dbReference type="GO" id="GO:0008081">
    <property type="term" value="F:phosphoric diester hydrolase activity"/>
    <property type="evidence" value="ECO:0007669"/>
    <property type="project" value="InterPro"/>
</dbReference>
<dbReference type="InterPro" id="IPR017946">
    <property type="entry name" value="PLC-like_Pdiesterase_TIM-brl"/>
</dbReference>
<dbReference type="InterPro" id="IPR030395">
    <property type="entry name" value="GP_PDE_dom"/>
</dbReference>
<reference evidence="3 4" key="1">
    <citation type="submission" date="2022-09" db="EMBL/GenBank/DDBJ databases">
        <authorList>
            <person name="Palmer J.M."/>
        </authorList>
    </citation>
    <scope>NUCLEOTIDE SEQUENCE [LARGE SCALE GENOMIC DNA]</scope>
    <source>
        <strain evidence="3 4">DSM 7382</strain>
    </source>
</reference>
<proteinExistence type="predicted"/>
<accession>A0AAW0GY42</accession>
<gene>
    <name evidence="3" type="ORF">QCA50_000898</name>
</gene>
<name>A0AAW0GY42_9APHY</name>
<evidence type="ECO:0000259" key="2">
    <source>
        <dbReference type="PROSITE" id="PS51704"/>
    </source>
</evidence>
<sequence>MSIARRLPQCWGHRGASAAYPENSLASFEAAIRAGADGIESDVHVSIDDVVIMFMIPHSSELRMVKVSYVNAFEQSIPTFAETVALLMKPENRHVKFNVDVKVWNNPPRLFSLMHKIISAHPNWEVDLAPRILLGLWHPVFLPHAKELLPYCKRSYIGFNLDIGRQYFWKDVDVLSVNFCALATPEGEKFRKDCKADGKEIMVWTVNDPRWMVEAVTWDVDVILTDVPKTWYSLKDRLTADYDKVISQHSRSFLWSQWQFYSAPQAFFRRLIFKRLTLAAGPLDINLPRAPVPAPGSQQQSLMKVHNDSIAT</sequence>
<dbReference type="SUPFAM" id="SSF51695">
    <property type="entry name" value="PLC-like phosphodiesterases"/>
    <property type="match status" value="1"/>
</dbReference>
<dbReference type="PROSITE" id="PS51704">
    <property type="entry name" value="GP_PDE"/>
    <property type="match status" value="1"/>
</dbReference>